<comment type="caution">
    <text evidence="3">The sequence shown here is derived from an EMBL/GenBank/DDBJ whole genome shotgun (WGS) entry which is preliminary data.</text>
</comment>
<dbReference type="EMBL" id="SSOD01000002">
    <property type="protein sequence ID" value="THF64142.1"/>
    <property type="molecule type" value="Genomic_DNA"/>
</dbReference>
<sequence length="427" mass="48383">MTIPEKINVLIFPGEAENAFELFQALRYAPRFSVWGASSRPGYGNVLFPRYRDDLPGIHEAGFLPVFNRFLEENNIALIFPTHDDVALHLAELGDALKAQLVGSGVECARLCRAKRELYAAFAHEAFCPKTYGKPEDVGDWPVFIKPSQGQGGVGSARADDPETLQRLWRQTSDPVLCEYLPGEEYTVDCFSDRHGNLRFVGPRSRDVVRIGIAFVSRAVPVDMATQRMAEALNARLKPRGLWFFQTKKGVNGEPKLMEASCRAAGTMSVYRQLGINLPLLAAYDALDMDVRILKNDFQLTMRRRLHSSYIMDIRFDTVYVDYDDTLIVEGKVNALLMQFLYECRNRGKRLVVLSRHPGDLLANMRQYRVFPELFDEVIHLSRTDNKADFVKDRNAILIDNLFAEREEVLARNGIPVFDVDAVEGLL</sequence>
<evidence type="ECO:0000313" key="3">
    <source>
        <dbReference type="EMBL" id="THF64142.1"/>
    </source>
</evidence>
<keyword evidence="1" id="KW-0067">ATP-binding</keyword>
<organism evidence="3 4">
    <name type="scientific">Pseudothauera rhizosphaerae</name>
    <dbReference type="NCBI Taxonomy" id="2565932"/>
    <lineage>
        <taxon>Bacteria</taxon>
        <taxon>Pseudomonadati</taxon>
        <taxon>Pseudomonadota</taxon>
        <taxon>Betaproteobacteria</taxon>
        <taxon>Rhodocyclales</taxon>
        <taxon>Zoogloeaceae</taxon>
        <taxon>Pseudothauera</taxon>
    </lineage>
</organism>
<name>A0A4S4AVU6_9RHOO</name>
<dbReference type="Pfam" id="PF15632">
    <property type="entry name" value="ATPgrasp_Ter"/>
    <property type="match status" value="1"/>
</dbReference>
<accession>A0A4S4AVU6</accession>
<dbReference type="PROSITE" id="PS50975">
    <property type="entry name" value="ATP_GRASP"/>
    <property type="match status" value="1"/>
</dbReference>
<evidence type="ECO:0000313" key="4">
    <source>
        <dbReference type="Proteomes" id="UP000307956"/>
    </source>
</evidence>
<dbReference type="GO" id="GO:0005524">
    <property type="term" value="F:ATP binding"/>
    <property type="evidence" value="ECO:0007669"/>
    <property type="project" value="UniProtKB-UniRule"/>
</dbReference>
<dbReference type="SUPFAM" id="SSF56059">
    <property type="entry name" value="Glutathione synthetase ATP-binding domain-like"/>
    <property type="match status" value="1"/>
</dbReference>
<evidence type="ECO:0000256" key="1">
    <source>
        <dbReference type="PROSITE-ProRule" id="PRU00409"/>
    </source>
</evidence>
<dbReference type="AlphaFoldDB" id="A0A4S4AVU6"/>
<dbReference type="Proteomes" id="UP000307956">
    <property type="component" value="Unassembled WGS sequence"/>
</dbReference>
<dbReference type="GO" id="GO:0046872">
    <property type="term" value="F:metal ion binding"/>
    <property type="evidence" value="ECO:0007669"/>
    <property type="project" value="InterPro"/>
</dbReference>
<dbReference type="Gene3D" id="3.30.470.20">
    <property type="entry name" value="ATP-grasp fold, B domain"/>
    <property type="match status" value="1"/>
</dbReference>
<dbReference type="Gene3D" id="3.30.1490.20">
    <property type="entry name" value="ATP-grasp fold, A domain"/>
    <property type="match status" value="1"/>
</dbReference>
<feature type="domain" description="ATP-grasp" evidence="2">
    <location>
        <begin position="116"/>
        <end position="295"/>
    </location>
</feature>
<dbReference type="InterPro" id="IPR011761">
    <property type="entry name" value="ATP-grasp"/>
</dbReference>
<dbReference type="InterPro" id="IPR013815">
    <property type="entry name" value="ATP_grasp_subdomain_1"/>
</dbReference>
<protein>
    <submittedName>
        <fullName evidence="3">Carbamoyl-phosphate synthase large subunit</fullName>
    </submittedName>
</protein>
<keyword evidence="4" id="KW-1185">Reference proteome</keyword>
<keyword evidence="1" id="KW-0547">Nucleotide-binding</keyword>
<gene>
    <name evidence="3" type="ORF">E6O51_02115</name>
</gene>
<proteinExistence type="predicted"/>
<dbReference type="RefSeq" id="WP_136383333.1">
    <property type="nucleotide sequence ID" value="NZ_SSOD01000002.1"/>
</dbReference>
<dbReference type="OrthoDB" id="9803907at2"/>
<reference evidence="3 4" key="1">
    <citation type="submission" date="2019-04" db="EMBL/GenBank/DDBJ databases">
        <title>Azoarcus rhizosphaerae sp. nov. isolated from rhizosphere of Ficus religiosa.</title>
        <authorList>
            <person name="Lin S.-Y."/>
            <person name="Hameed A."/>
            <person name="Hsu Y.-H."/>
            <person name="Young C.-C."/>
        </authorList>
    </citation>
    <scope>NUCLEOTIDE SEQUENCE [LARGE SCALE GENOMIC DNA]</scope>
    <source>
        <strain evidence="3 4">CC-YHH848</strain>
    </source>
</reference>
<evidence type="ECO:0000259" key="2">
    <source>
        <dbReference type="PROSITE" id="PS50975"/>
    </source>
</evidence>